<evidence type="ECO:0000256" key="3">
    <source>
        <dbReference type="ARBA" id="ARBA00022692"/>
    </source>
</evidence>
<evidence type="ECO:0000256" key="2">
    <source>
        <dbReference type="ARBA" id="ARBA00022475"/>
    </source>
</evidence>
<dbReference type="AlphaFoldDB" id="A0A315XKH8"/>
<dbReference type="PANTHER" id="PTHR30287:SF1">
    <property type="entry name" value="INNER MEMBRANE PROTEIN"/>
    <property type="match status" value="1"/>
</dbReference>
<dbReference type="GO" id="GO:0005886">
    <property type="term" value="C:plasma membrane"/>
    <property type="evidence" value="ECO:0007669"/>
    <property type="project" value="UniProtKB-SubCell"/>
</dbReference>
<proteinExistence type="predicted"/>
<protein>
    <submittedName>
        <fullName evidence="8">FtsX-like permease family protein</fullName>
    </submittedName>
</protein>
<dbReference type="Proteomes" id="UP000251717">
    <property type="component" value="Unassembled WGS sequence"/>
</dbReference>
<reference evidence="8 9" key="1">
    <citation type="submission" date="2017-03" db="EMBL/GenBank/DDBJ databases">
        <title>Genome sequence of Methanobrevibacter thaueri.</title>
        <authorList>
            <person name="Poehlein A."/>
            <person name="Seedorf H."/>
            <person name="Daniel R."/>
        </authorList>
    </citation>
    <scope>NUCLEOTIDE SEQUENCE [LARGE SCALE GENOMIC DNA]</scope>
    <source>
        <strain evidence="8 9">DSM 11995</strain>
    </source>
</reference>
<comment type="subcellular location">
    <subcellularLocation>
        <location evidence="1">Cell membrane</location>
        <topology evidence="1">Multi-pass membrane protein</topology>
    </subcellularLocation>
</comment>
<evidence type="ECO:0000256" key="5">
    <source>
        <dbReference type="ARBA" id="ARBA00023136"/>
    </source>
</evidence>
<feature type="domain" description="ABC3 transporter permease C-terminal" evidence="7">
    <location>
        <begin position="623"/>
        <end position="732"/>
    </location>
</feature>
<comment type="caution">
    <text evidence="8">The sequence shown here is derived from an EMBL/GenBank/DDBJ whole genome shotgun (WGS) entry which is preliminary data.</text>
</comment>
<keyword evidence="4 6" id="KW-1133">Transmembrane helix</keyword>
<feature type="transmembrane region" description="Helical" evidence="6">
    <location>
        <begin position="243"/>
        <end position="269"/>
    </location>
</feature>
<keyword evidence="9" id="KW-1185">Reference proteome</keyword>
<sequence length="749" mass="83985">MQFVAIFLMSFITLLAFAGIGSEVQGLQDNLNNYYNETNMADAYVLGSDFNKSVVNDFKNLSSTTGIETQFVVKSIADLEDEPTVTLHFLEKNNISRYYPVEGEKINFSDADGIWLDARFAEAKNLTVGDNISVKFNGITLNKTIRGLGYSPDYVYEQPENGLVSDFKYQGFGYLSDKAYPGENMPHNKLLMTSNANTSDYYHQTRAMLENKGYDDIINGTSFMPREDSSSDNQIQDEIKQHIVLAVMFPIIFVVVALLILLTTMTRIVNQQRTQIGTLKAIGFEDRPLILHYLSYGFYLTLIGSVLGIIIGHKTIPYIFVDTMKSYYTLPCWDPGFNISFIIVALLIVLGSVLCSYFAVASIIREPPSVTLKAKPPKVSKIGFVENTWIWDKMGFNLRWNTRDVNRHKLRTLIALVGVIGCTVLLISAFGMHDGVNDLKTWKYDDINHYETQLVLQDNVSQSQIDSIIDEVNGTPVMTKNIQIKANGIKKMQVLTVHDKSPLITPTDKNRHEITLPKDGISISEKTAEIYGLKVGDKIEWHFYGNETWINSTVDAIYGDPSVQGITITKDCAEKNNISFKPTEIVTEKNVTDGLDGVGSYNSHKDLTNSWDKLSQTANLLIIILVIFAVILALVVLYSLGLLGFTEVERDMATLKVLGFQLSDLRKLFITQYLGISIVGFIIGIPTGYYVLEAIRSNTDKLYYPTDYSLTTIAISFVITIIVSAIVNLLLANQLKNIDMIEALKKERE</sequence>
<organism evidence="8 9">
    <name type="scientific">Methanobrevibacter thaueri</name>
    <dbReference type="NCBI Taxonomy" id="190975"/>
    <lineage>
        <taxon>Archaea</taxon>
        <taxon>Methanobacteriati</taxon>
        <taxon>Methanobacteriota</taxon>
        <taxon>Methanomada group</taxon>
        <taxon>Methanobacteria</taxon>
        <taxon>Methanobacteriales</taxon>
        <taxon>Methanobacteriaceae</taxon>
        <taxon>Methanobrevibacter</taxon>
    </lineage>
</organism>
<evidence type="ECO:0000256" key="4">
    <source>
        <dbReference type="ARBA" id="ARBA00022989"/>
    </source>
</evidence>
<gene>
    <name evidence="8" type="ORF">MBBTH_17570</name>
</gene>
<feature type="transmembrane region" description="Helical" evidence="6">
    <location>
        <begin position="336"/>
        <end position="360"/>
    </location>
</feature>
<evidence type="ECO:0000313" key="9">
    <source>
        <dbReference type="Proteomes" id="UP000251717"/>
    </source>
</evidence>
<keyword evidence="2" id="KW-1003">Cell membrane</keyword>
<feature type="domain" description="ABC3 transporter permease C-terminal" evidence="7">
    <location>
        <begin position="248"/>
        <end position="367"/>
    </location>
</feature>
<evidence type="ECO:0000259" key="7">
    <source>
        <dbReference type="Pfam" id="PF02687"/>
    </source>
</evidence>
<evidence type="ECO:0000256" key="6">
    <source>
        <dbReference type="SAM" id="Phobius"/>
    </source>
</evidence>
<name>A0A315XKH8_9EURY</name>
<evidence type="ECO:0000313" key="8">
    <source>
        <dbReference type="EMBL" id="PWB85493.1"/>
    </source>
</evidence>
<accession>A0A315XKH8</accession>
<dbReference type="InterPro" id="IPR038766">
    <property type="entry name" value="Membrane_comp_ABC_pdt"/>
</dbReference>
<evidence type="ECO:0000256" key="1">
    <source>
        <dbReference type="ARBA" id="ARBA00004651"/>
    </source>
</evidence>
<feature type="transmembrane region" description="Helical" evidence="6">
    <location>
        <begin position="413"/>
        <end position="432"/>
    </location>
</feature>
<feature type="transmembrane region" description="Helical" evidence="6">
    <location>
        <begin position="669"/>
        <end position="692"/>
    </location>
</feature>
<dbReference type="InterPro" id="IPR003838">
    <property type="entry name" value="ABC3_permease_C"/>
</dbReference>
<keyword evidence="5 6" id="KW-0472">Membrane</keyword>
<feature type="transmembrane region" description="Helical" evidence="6">
    <location>
        <begin position="620"/>
        <end position="648"/>
    </location>
</feature>
<dbReference type="PANTHER" id="PTHR30287">
    <property type="entry name" value="MEMBRANE COMPONENT OF PREDICTED ABC SUPERFAMILY METABOLITE UPTAKE TRANSPORTER"/>
    <property type="match status" value="1"/>
</dbReference>
<keyword evidence="3 6" id="KW-0812">Transmembrane</keyword>
<feature type="transmembrane region" description="Helical" evidence="6">
    <location>
        <begin position="712"/>
        <end position="731"/>
    </location>
</feature>
<dbReference type="Pfam" id="PF02687">
    <property type="entry name" value="FtsX"/>
    <property type="match status" value="2"/>
</dbReference>
<feature type="transmembrane region" description="Helical" evidence="6">
    <location>
        <begin position="290"/>
        <end position="316"/>
    </location>
</feature>
<dbReference type="EMBL" id="MZGS01000027">
    <property type="protein sequence ID" value="PWB85493.1"/>
    <property type="molecule type" value="Genomic_DNA"/>
</dbReference>